<organism evidence="2 3">
    <name type="scientific">Oryza sativa subsp. japonica</name>
    <name type="common">Rice</name>
    <dbReference type="NCBI Taxonomy" id="39947"/>
    <lineage>
        <taxon>Eukaryota</taxon>
        <taxon>Viridiplantae</taxon>
        <taxon>Streptophyta</taxon>
        <taxon>Embryophyta</taxon>
        <taxon>Tracheophyta</taxon>
        <taxon>Spermatophyta</taxon>
        <taxon>Magnoliopsida</taxon>
        <taxon>Liliopsida</taxon>
        <taxon>Poales</taxon>
        <taxon>Poaceae</taxon>
        <taxon>BOP clade</taxon>
        <taxon>Oryzoideae</taxon>
        <taxon>Oryzeae</taxon>
        <taxon>Oryzinae</taxon>
        <taxon>Oryza</taxon>
        <taxon>Oryza sativa</taxon>
    </lineage>
</organism>
<name>Q6Z0B0_ORYSJ</name>
<reference evidence="1" key="1">
    <citation type="submission" date="2002-04" db="EMBL/GenBank/DDBJ databases">
        <title>Oryza sativa nipponbare(GA3) genomic DNA, chromosome 8, BAC clone:OSJNBa0049G15.</title>
        <authorList>
            <person name="Sasaki T."/>
            <person name="Matsumoto T."/>
            <person name="Katayose Y."/>
        </authorList>
    </citation>
    <scope>NUCLEOTIDE SEQUENCE</scope>
</reference>
<reference evidence="3" key="3">
    <citation type="journal article" date="2005" name="Nature">
        <title>The map-based sequence of the rice genome.</title>
        <authorList>
            <consortium name="International rice genome sequencing project (IRGSP)"/>
            <person name="Matsumoto T."/>
            <person name="Wu J."/>
            <person name="Kanamori H."/>
            <person name="Katayose Y."/>
            <person name="Fujisawa M."/>
            <person name="Namiki N."/>
            <person name="Mizuno H."/>
            <person name="Yamamoto K."/>
            <person name="Antonio B.A."/>
            <person name="Baba T."/>
            <person name="Sakata K."/>
            <person name="Nagamura Y."/>
            <person name="Aoki H."/>
            <person name="Arikawa K."/>
            <person name="Arita K."/>
            <person name="Bito T."/>
            <person name="Chiden Y."/>
            <person name="Fujitsuka N."/>
            <person name="Fukunaka R."/>
            <person name="Hamada M."/>
            <person name="Harada C."/>
            <person name="Hayashi A."/>
            <person name="Hijishita S."/>
            <person name="Honda M."/>
            <person name="Hosokawa S."/>
            <person name="Ichikawa Y."/>
            <person name="Idonuma A."/>
            <person name="Iijima M."/>
            <person name="Ikeda M."/>
            <person name="Ikeno M."/>
            <person name="Ito K."/>
            <person name="Ito S."/>
            <person name="Ito T."/>
            <person name="Ito Y."/>
            <person name="Ito Y."/>
            <person name="Iwabuchi A."/>
            <person name="Kamiya K."/>
            <person name="Karasawa W."/>
            <person name="Kurita K."/>
            <person name="Katagiri S."/>
            <person name="Kikuta A."/>
            <person name="Kobayashi H."/>
            <person name="Kobayashi N."/>
            <person name="Machita K."/>
            <person name="Maehara T."/>
            <person name="Masukawa M."/>
            <person name="Mizubayashi T."/>
            <person name="Mukai Y."/>
            <person name="Nagasaki H."/>
            <person name="Nagata Y."/>
            <person name="Naito S."/>
            <person name="Nakashima M."/>
            <person name="Nakama Y."/>
            <person name="Nakamichi Y."/>
            <person name="Nakamura M."/>
            <person name="Meguro A."/>
            <person name="Negishi M."/>
            <person name="Ohta I."/>
            <person name="Ohta T."/>
            <person name="Okamoto M."/>
            <person name="Ono N."/>
            <person name="Saji S."/>
            <person name="Sakaguchi M."/>
            <person name="Sakai K."/>
            <person name="Shibata M."/>
            <person name="Shimokawa T."/>
            <person name="Song J."/>
            <person name="Takazaki Y."/>
            <person name="Terasawa K."/>
            <person name="Tsugane M."/>
            <person name="Tsuji K."/>
            <person name="Ueda S."/>
            <person name="Waki K."/>
            <person name="Yamagata H."/>
            <person name="Yamamoto M."/>
            <person name="Yamamoto S."/>
            <person name="Yamane H."/>
            <person name="Yoshiki S."/>
            <person name="Yoshihara R."/>
            <person name="Yukawa K."/>
            <person name="Zhong H."/>
            <person name="Yano M."/>
            <person name="Yuan Q."/>
            <person name="Ouyang S."/>
            <person name="Liu J."/>
            <person name="Jones K.M."/>
            <person name="Gansberger K."/>
            <person name="Moffat K."/>
            <person name="Hill J."/>
            <person name="Bera J."/>
            <person name="Fadrosh D."/>
            <person name="Jin S."/>
            <person name="Johri S."/>
            <person name="Kim M."/>
            <person name="Overton L."/>
            <person name="Reardon M."/>
            <person name="Tsitrin T."/>
            <person name="Vuong H."/>
            <person name="Weaver B."/>
            <person name="Ciecko A."/>
            <person name="Tallon L."/>
            <person name="Jackson J."/>
            <person name="Pai G."/>
            <person name="Aken S.V."/>
            <person name="Utterback T."/>
            <person name="Reidmuller S."/>
            <person name="Feldblyum T."/>
            <person name="Hsiao J."/>
            <person name="Zismann V."/>
            <person name="Iobst S."/>
            <person name="de Vazeille A.R."/>
            <person name="Buell C.R."/>
            <person name="Ying K."/>
            <person name="Li Y."/>
            <person name="Lu T."/>
            <person name="Huang Y."/>
            <person name="Zhao Q."/>
            <person name="Feng Q."/>
            <person name="Zhang L."/>
            <person name="Zhu J."/>
            <person name="Weng Q."/>
            <person name="Mu J."/>
            <person name="Lu Y."/>
            <person name="Fan D."/>
            <person name="Liu Y."/>
            <person name="Guan J."/>
            <person name="Zhang Y."/>
            <person name="Yu S."/>
            <person name="Liu X."/>
            <person name="Zhang Y."/>
            <person name="Hong G."/>
            <person name="Han B."/>
            <person name="Choisne N."/>
            <person name="Demange N."/>
            <person name="Orjeda G."/>
            <person name="Samain S."/>
            <person name="Cattolico L."/>
            <person name="Pelletier E."/>
            <person name="Couloux A."/>
            <person name="Segurens B."/>
            <person name="Wincker P."/>
            <person name="D'Hont A."/>
            <person name="Scarpelli C."/>
            <person name="Weissenbach J."/>
            <person name="Salanoubat M."/>
            <person name="Quetier F."/>
            <person name="Yu Y."/>
            <person name="Kim H.R."/>
            <person name="Rambo T."/>
            <person name="Currie J."/>
            <person name="Collura K."/>
            <person name="Luo M."/>
            <person name="Yang T."/>
            <person name="Ammiraju J.S.S."/>
            <person name="Engler F."/>
            <person name="Soderlund C."/>
            <person name="Wing R.A."/>
            <person name="Palmer L.E."/>
            <person name="de la Bastide M."/>
            <person name="Spiegel L."/>
            <person name="Nascimento L."/>
            <person name="Zutavern T."/>
            <person name="O'Shaughnessy A."/>
            <person name="Dike S."/>
            <person name="Dedhia N."/>
            <person name="Preston R."/>
            <person name="Balija V."/>
            <person name="McCombie W.R."/>
            <person name="Chow T."/>
            <person name="Chen H."/>
            <person name="Chung M."/>
            <person name="Chen C."/>
            <person name="Shaw J."/>
            <person name="Wu H."/>
            <person name="Hsiao K."/>
            <person name="Chao Y."/>
            <person name="Chu M."/>
            <person name="Cheng C."/>
            <person name="Hour A."/>
            <person name="Lee P."/>
            <person name="Lin S."/>
            <person name="Lin Y."/>
            <person name="Liou J."/>
            <person name="Liu S."/>
            <person name="Hsing Y."/>
            <person name="Raghuvanshi S."/>
            <person name="Mohanty A."/>
            <person name="Bharti A.K."/>
            <person name="Gaur A."/>
            <person name="Gupta V."/>
            <person name="Kumar D."/>
            <person name="Ravi V."/>
            <person name="Vij S."/>
            <person name="Kapur A."/>
            <person name="Khurana P."/>
            <person name="Khurana P."/>
            <person name="Khurana J.P."/>
            <person name="Tyagi A.K."/>
            <person name="Gaikwad K."/>
            <person name="Singh A."/>
            <person name="Dalal V."/>
            <person name="Srivastava S."/>
            <person name="Dixit A."/>
            <person name="Pal A.K."/>
            <person name="Ghazi I.A."/>
            <person name="Yadav M."/>
            <person name="Pandit A."/>
            <person name="Bhargava A."/>
            <person name="Sureshbabu K."/>
            <person name="Batra K."/>
            <person name="Sharma T.R."/>
            <person name="Mohapatra T."/>
            <person name="Singh N.K."/>
            <person name="Messing J."/>
            <person name="Nelson A.B."/>
            <person name="Fuks G."/>
            <person name="Kavchok S."/>
            <person name="Keizer G."/>
            <person name="Linton E."/>
            <person name="Llaca V."/>
            <person name="Song R."/>
            <person name="Tanyolac B."/>
            <person name="Young S."/>
            <person name="Ho-Il K."/>
            <person name="Hahn J.H."/>
            <person name="Sangsakoo G."/>
            <person name="Vanavichit A."/>
            <person name="de Mattos Luiz.A.T."/>
            <person name="Zimmer P.D."/>
            <person name="Malone G."/>
            <person name="Dellagostin O."/>
            <person name="de Oliveira A.C."/>
            <person name="Bevan M."/>
            <person name="Bancroft I."/>
            <person name="Minx P."/>
            <person name="Cordum H."/>
            <person name="Wilson R."/>
            <person name="Cheng Z."/>
            <person name="Jin W."/>
            <person name="Jiang J."/>
            <person name="Leong S.A."/>
            <person name="Iwama H."/>
            <person name="Gojobori T."/>
            <person name="Itoh T."/>
            <person name="Niimura Y."/>
            <person name="Fujii Y."/>
            <person name="Habara T."/>
            <person name="Sakai H."/>
            <person name="Sato Y."/>
            <person name="Wilson G."/>
            <person name="Kumar K."/>
            <person name="McCouch S."/>
            <person name="Juretic N."/>
            <person name="Hoen D."/>
            <person name="Wright S."/>
            <person name="Bruskiewich R."/>
            <person name="Bureau T."/>
            <person name="Miyao A."/>
            <person name="Hirochika H."/>
            <person name="Nishikawa T."/>
            <person name="Kadowaki K."/>
            <person name="Sugiura M."/>
            <person name="Burr B."/>
            <person name="Sasaki T."/>
        </authorList>
    </citation>
    <scope>NUCLEOTIDE SEQUENCE [LARGE SCALE GENOMIC DNA]</scope>
    <source>
        <strain evidence="3">cv. Nipponbare</strain>
    </source>
</reference>
<evidence type="ECO:0000313" key="2">
    <source>
        <dbReference type="EMBL" id="BAD05674.1"/>
    </source>
</evidence>
<dbReference type="EMBL" id="AP005064">
    <property type="protein sequence ID" value="BAD05502.1"/>
    <property type="molecule type" value="Genomic_DNA"/>
</dbReference>
<evidence type="ECO:0000313" key="3">
    <source>
        <dbReference type="Proteomes" id="UP000000763"/>
    </source>
</evidence>
<dbReference type="AlphaFoldDB" id="Q6Z0B0"/>
<dbReference type="EMBL" id="AP005495">
    <property type="protein sequence ID" value="BAD05674.1"/>
    <property type="molecule type" value="Genomic_DNA"/>
</dbReference>
<proteinExistence type="predicted"/>
<protein>
    <submittedName>
        <fullName evidence="2">Uncharacterized protein</fullName>
    </submittedName>
</protein>
<reference evidence="3" key="4">
    <citation type="journal article" date="2008" name="Nucleic Acids Res.">
        <title>The rice annotation project database (RAP-DB): 2008 update.</title>
        <authorList>
            <consortium name="The rice annotation project (RAP)"/>
        </authorList>
    </citation>
    <scope>GENOME REANNOTATION</scope>
    <source>
        <strain evidence="3">cv. Nipponbare</strain>
    </source>
</reference>
<accession>Q6Z0B0</accession>
<dbReference type="Proteomes" id="UP000000763">
    <property type="component" value="Chromosome 8"/>
</dbReference>
<sequence>MLTRYQPDPLSILILSTEPGSAAHFSPSAQRVYSSSCATSVCYSKLEILGAPTANLFMARHNSNGCQIQIQGLTCSMVL</sequence>
<evidence type="ECO:0000313" key="1">
    <source>
        <dbReference type="EMBL" id="BAD05502.1"/>
    </source>
</evidence>
<gene>
    <name evidence="1" type="ORF">OSJNBa0049G15.31</name>
    <name evidence="2" type="ORF">OSJNBb0003H03.12</name>
</gene>
<reference evidence="2" key="2">
    <citation type="submission" date="2002-07" db="EMBL/GenBank/DDBJ databases">
        <title>Oryza sativa nipponbare(GA3) genomic DNA, chromosome 8, BAC clone:OSJNBb0003H03.</title>
        <authorList>
            <person name="Sasaki T."/>
            <person name="Matsumoto T."/>
            <person name="Katayose Y."/>
        </authorList>
    </citation>
    <scope>NUCLEOTIDE SEQUENCE</scope>
</reference>